<evidence type="ECO:0000313" key="1">
    <source>
        <dbReference type="EMBL" id="OTF77240.1"/>
    </source>
</evidence>
<comment type="caution">
    <text evidence="1">The sequence shown here is derived from an EMBL/GenBank/DDBJ whole genome shotgun (WGS) entry which is preliminary data.</text>
</comment>
<reference evidence="1 2" key="1">
    <citation type="submission" date="2017-03" db="EMBL/GenBank/DDBJ databases">
        <title>Genome Survey of Euroglyphus maynei.</title>
        <authorList>
            <person name="Arlian L.G."/>
            <person name="Morgan M.S."/>
            <person name="Rider S.D."/>
        </authorList>
    </citation>
    <scope>NUCLEOTIDE SEQUENCE [LARGE SCALE GENOMIC DNA]</scope>
    <source>
        <strain evidence="1">Arlian Lab</strain>
        <tissue evidence="1">Whole body</tissue>
    </source>
</reference>
<name>A0A1Y3B8P8_EURMA</name>
<dbReference type="Proteomes" id="UP000194236">
    <property type="component" value="Unassembled WGS sequence"/>
</dbReference>
<gene>
    <name evidence="1" type="ORF">BLA29_011458</name>
</gene>
<protein>
    <submittedName>
        <fullName evidence="1">Uncharacterized protein</fullName>
    </submittedName>
</protein>
<dbReference type="EMBL" id="MUJZ01033691">
    <property type="protein sequence ID" value="OTF77240.1"/>
    <property type="molecule type" value="Genomic_DNA"/>
</dbReference>
<sequence>GVCLTNRIDNSEQTNDDFWLLCEASIQNPIEIDDINLLTIENYETFIRKKDCLILSDENNSSKIINHDNQYLLWKGFIVPIGDITKRFLHLSPKQLRPRYLLNFMGKNPQI</sequence>
<keyword evidence="2" id="KW-1185">Reference proteome</keyword>
<organism evidence="1 2">
    <name type="scientific">Euroglyphus maynei</name>
    <name type="common">Mayne's house dust mite</name>
    <dbReference type="NCBI Taxonomy" id="6958"/>
    <lineage>
        <taxon>Eukaryota</taxon>
        <taxon>Metazoa</taxon>
        <taxon>Ecdysozoa</taxon>
        <taxon>Arthropoda</taxon>
        <taxon>Chelicerata</taxon>
        <taxon>Arachnida</taxon>
        <taxon>Acari</taxon>
        <taxon>Acariformes</taxon>
        <taxon>Sarcoptiformes</taxon>
        <taxon>Astigmata</taxon>
        <taxon>Psoroptidia</taxon>
        <taxon>Analgoidea</taxon>
        <taxon>Pyroglyphidae</taxon>
        <taxon>Pyroglyphinae</taxon>
        <taxon>Euroglyphus</taxon>
    </lineage>
</organism>
<accession>A0A1Y3B8P8</accession>
<proteinExistence type="predicted"/>
<dbReference type="AlphaFoldDB" id="A0A1Y3B8P8"/>
<feature type="non-terminal residue" evidence="1">
    <location>
        <position position="1"/>
    </location>
</feature>
<evidence type="ECO:0000313" key="2">
    <source>
        <dbReference type="Proteomes" id="UP000194236"/>
    </source>
</evidence>